<feature type="chain" id="PRO_5047297056" evidence="2">
    <location>
        <begin position="27"/>
        <end position="384"/>
    </location>
</feature>
<feature type="domain" description="Polysaccharide export protein N-terminal" evidence="3">
    <location>
        <begin position="77"/>
        <end position="161"/>
    </location>
</feature>
<proteinExistence type="predicted"/>
<dbReference type="InterPro" id="IPR049712">
    <property type="entry name" value="Poly_export"/>
</dbReference>
<dbReference type="Pfam" id="PF02563">
    <property type="entry name" value="Poly_export"/>
    <property type="match status" value="1"/>
</dbReference>
<sequence>MRSTNVTGVALACVLAGLLAGCSALPATGPSTQQITSVGEGKALTDYVLVNLDQRAVDILSQYRVTAFSQRFAAPRPKPNQIVGIGDGLSITIFEAGQGGLFSSEYGARVTFAQRVDSDGTITVPYGGKIKASGSSPQEIEKRIVAALEGRAIQPQALVAIQETVERTYVLAGEVANGGRKPISAAGDRILDAIASGGGLRAAAYETRVTLQRGNAQGSAIMKDLIDNPPENVYVQPGDRVYVARDPEIFLAFGAVTKPGPTEFGSEKVTLLEAVGKSGGLVDSRSDPGAFFVFRYEPDSALKQIKPDYDGRFGAKVPVVYRVDLRDPRAYFYAKGFTVRDRDVLYVANSALTELQKFLTIIGQARNLASTYETLDRTLINPRN</sequence>
<organism evidence="4 5">
    <name type="scientific">Chelatococcus sambhunathii</name>
    <dbReference type="NCBI Taxonomy" id="363953"/>
    <lineage>
        <taxon>Bacteria</taxon>
        <taxon>Pseudomonadati</taxon>
        <taxon>Pseudomonadota</taxon>
        <taxon>Alphaproteobacteria</taxon>
        <taxon>Hyphomicrobiales</taxon>
        <taxon>Chelatococcaceae</taxon>
        <taxon>Chelatococcus</taxon>
    </lineage>
</organism>
<dbReference type="PANTHER" id="PTHR33619:SF3">
    <property type="entry name" value="POLYSACCHARIDE EXPORT PROTEIN GFCE-RELATED"/>
    <property type="match status" value="1"/>
</dbReference>
<reference evidence="4" key="1">
    <citation type="submission" date="2020-10" db="EMBL/GenBank/DDBJ databases">
        <authorList>
            <person name="Abbas A."/>
            <person name="Razzaq R."/>
            <person name="Waqas M."/>
            <person name="Abbas N."/>
            <person name="Nielsen T.K."/>
            <person name="Hansen L.H."/>
            <person name="Hussain S."/>
            <person name="Shahid M."/>
        </authorList>
    </citation>
    <scope>NUCLEOTIDE SEQUENCE</scope>
    <source>
        <strain evidence="4">S14</strain>
    </source>
</reference>
<dbReference type="RefSeq" id="WP_309391480.1">
    <property type="nucleotide sequence ID" value="NZ_JADBEO010000019.1"/>
</dbReference>
<evidence type="ECO:0000313" key="4">
    <source>
        <dbReference type="EMBL" id="MDR4307036.1"/>
    </source>
</evidence>
<comment type="caution">
    <text evidence="4">The sequence shown here is derived from an EMBL/GenBank/DDBJ whole genome shotgun (WGS) entry which is preliminary data.</text>
</comment>
<dbReference type="PROSITE" id="PS51257">
    <property type="entry name" value="PROKAR_LIPOPROTEIN"/>
    <property type="match status" value="1"/>
</dbReference>
<evidence type="ECO:0000256" key="1">
    <source>
        <dbReference type="ARBA" id="ARBA00022729"/>
    </source>
</evidence>
<dbReference type="EMBL" id="JADBEO010000019">
    <property type="protein sequence ID" value="MDR4307036.1"/>
    <property type="molecule type" value="Genomic_DNA"/>
</dbReference>
<evidence type="ECO:0000256" key="2">
    <source>
        <dbReference type="SAM" id="SignalP"/>
    </source>
</evidence>
<dbReference type="Gene3D" id="3.30.1950.10">
    <property type="entry name" value="wza like domain"/>
    <property type="match status" value="1"/>
</dbReference>
<keyword evidence="1 2" id="KW-0732">Signal</keyword>
<evidence type="ECO:0000259" key="3">
    <source>
        <dbReference type="Pfam" id="PF02563"/>
    </source>
</evidence>
<accession>A0ABU1DG08</accession>
<protein>
    <submittedName>
        <fullName evidence="4">Polysaccharide export protein</fullName>
    </submittedName>
</protein>
<gene>
    <name evidence="4" type="ORF">IHQ68_10440</name>
</gene>
<keyword evidence="5" id="KW-1185">Reference proteome</keyword>
<dbReference type="PANTHER" id="PTHR33619">
    <property type="entry name" value="POLYSACCHARIDE EXPORT PROTEIN GFCE-RELATED"/>
    <property type="match status" value="1"/>
</dbReference>
<dbReference type="InterPro" id="IPR003715">
    <property type="entry name" value="Poly_export_N"/>
</dbReference>
<name>A0ABU1DG08_9HYPH</name>
<evidence type="ECO:0000313" key="5">
    <source>
        <dbReference type="Proteomes" id="UP001181622"/>
    </source>
</evidence>
<dbReference type="Proteomes" id="UP001181622">
    <property type="component" value="Unassembled WGS sequence"/>
</dbReference>
<feature type="signal peptide" evidence="2">
    <location>
        <begin position="1"/>
        <end position="26"/>
    </location>
</feature>
<dbReference type="Gene3D" id="3.10.560.10">
    <property type="entry name" value="Outer membrane lipoprotein wza domain like"/>
    <property type="match status" value="2"/>
</dbReference>